<dbReference type="PROSITE" id="PS51257">
    <property type="entry name" value="PROKAR_LIPOPROTEIN"/>
    <property type="match status" value="1"/>
</dbReference>
<organism evidence="2 3">
    <name type="scientific">Aquimarina aggregata</name>
    <dbReference type="NCBI Taxonomy" id="1642818"/>
    <lineage>
        <taxon>Bacteria</taxon>
        <taxon>Pseudomonadati</taxon>
        <taxon>Bacteroidota</taxon>
        <taxon>Flavobacteriia</taxon>
        <taxon>Flavobacteriales</taxon>
        <taxon>Flavobacteriaceae</taxon>
        <taxon>Aquimarina</taxon>
    </lineage>
</organism>
<gene>
    <name evidence="2" type="ORF">AWE51_17890</name>
</gene>
<evidence type="ECO:0000313" key="3">
    <source>
        <dbReference type="Proteomes" id="UP000076715"/>
    </source>
</evidence>
<reference evidence="2 3" key="1">
    <citation type="submission" date="2016-01" db="EMBL/GenBank/DDBJ databases">
        <title>The draft genome sequence of Aquimarina sp. RZW4-3-2.</title>
        <authorList>
            <person name="Wang Y."/>
        </authorList>
    </citation>
    <scope>NUCLEOTIDE SEQUENCE [LARGE SCALE GENOMIC DNA]</scope>
    <source>
        <strain evidence="2 3">RZW4-3-2</strain>
    </source>
</reference>
<dbReference type="EMBL" id="LQRT01000058">
    <property type="protein sequence ID" value="KZS38515.1"/>
    <property type="molecule type" value="Genomic_DNA"/>
</dbReference>
<dbReference type="STRING" id="1642818.AWE51_17890"/>
<dbReference type="AlphaFoldDB" id="A0A162XAD4"/>
<dbReference type="InterPro" id="IPR042095">
    <property type="entry name" value="SUMF_sf"/>
</dbReference>
<protein>
    <submittedName>
        <fullName evidence="2">Sulfatase</fullName>
    </submittedName>
</protein>
<dbReference type="InterPro" id="IPR051043">
    <property type="entry name" value="Sulfatase_Mod_Factor_Kinase"/>
</dbReference>
<dbReference type="PANTHER" id="PTHR23150">
    <property type="entry name" value="SULFATASE MODIFYING FACTOR 1, 2"/>
    <property type="match status" value="1"/>
</dbReference>
<dbReference type="SUPFAM" id="SSF56436">
    <property type="entry name" value="C-type lectin-like"/>
    <property type="match status" value="1"/>
</dbReference>
<sequence length="347" mass="40252">MMKYKKTYILVLVCIGMLTSCNKNKERESSTDIIEKVEEKKLSYHEIYLKEILQLPKKKKSDIDTLSMIKVKGGIFLMGGISDQARRDEFPRHKEEVKDFWVDKTEVTNKQFREFVEQTGYVTTAEREIEIQGKVYDPGALVFDETNPKMWWKFETGANWKKPYGPNSTIEGKDNHPVVQVSWYDAMAYAFWAGKRLATEVEWEYAARGGRKDNIYFWGDDFKSATKYANFFQGNFPMSNNLEDSYVKTSSVGSFPENGFGLLDMAGNVWEWCLDTYYPDAYLQLDKREDGYFKKYYNQEQHKVVRGGSFLCSESYCTGYRAAARMSSTPDSGLEHTGFRCVKDVIK</sequence>
<dbReference type="InterPro" id="IPR016187">
    <property type="entry name" value="CTDL_fold"/>
</dbReference>
<dbReference type="RefSeq" id="WP_082832612.1">
    <property type="nucleotide sequence ID" value="NZ_LQRT01000058.1"/>
</dbReference>
<evidence type="ECO:0000313" key="2">
    <source>
        <dbReference type="EMBL" id="KZS38515.1"/>
    </source>
</evidence>
<evidence type="ECO:0000259" key="1">
    <source>
        <dbReference type="Pfam" id="PF03781"/>
    </source>
</evidence>
<dbReference type="InterPro" id="IPR005532">
    <property type="entry name" value="SUMF_dom"/>
</dbReference>
<dbReference type="Gene3D" id="3.90.1580.10">
    <property type="entry name" value="paralog of FGE (formylglycine-generating enzyme)"/>
    <property type="match status" value="1"/>
</dbReference>
<name>A0A162XAD4_9FLAO</name>
<dbReference type="Pfam" id="PF03781">
    <property type="entry name" value="FGE-sulfatase"/>
    <property type="match status" value="1"/>
</dbReference>
<proteinExistence type="predicted"/>
<keyword evidence="3" id="KW-1185">Reference proteome</keyword>
<dbReference type="PANTHER" id="PTHR23150:SF19">
    <property type="entry name" value="FORMYLGLYCINE-GENERATING ENZYME"/>
    <property type="match status" value="1"/>
</dbReference>
<dbReference type="Proteomes" id="UP000076715">
    <property type="component" value="Unassembled WGS sequence"/>
</dbReference>
<comment type="caution">
    <text evidence="2">The sequence shown here is derived from an EMBL/GenBank/DDBJ whole genome shotgun (WGS) entry which is preliminary data.</text>
</comment>
<accession>A0A162XAD4</accession>
<dbReference type="GO" id="GO:0120147">
    <property type="term" value="F:formylglycine-generating oxidase activity"/>
    <property type="evidence" value="ECO:0007669"/>
    <property type="project" value="TreeGrafter"/>
</dbReference>
<feature type="domain" description="Sulfatase-modifying factor enzyme-like" evidence="1">
    <location>
        <begin position="67"/>
        <end position="343"/>
    </location>
</feature>